<dbReference type="InterPro" id="IPR051575">
    <property type="entry name" value="Myb-like_DNA-bd"/>
</dbReference>
<feature type="domain" description="SANT" evidence="6">
    <location>
        <begin position="115"/>
        <end position="165"/>
    </location>
</feature>
<evidence type="ECO:0000256" key="2">
    <source>
        <dbReference type="ARBA" id="ARBA00023125"/>
    </source>
</evidence>
<dbReference type="CDD" id="cd00167">
    <property type="entry name" value="SANT"/>
    <property type="match status" value="2"/>
</dbReference>
<dbReference type="EMBL" id="JAPFFF010000005">
    <property type="protein sequence ID" value="KAK8889532.1"/>
    <property type="molecule type" value="Genomic_DNA"/>
</dbReference>
<dbReference type="SUPFAM" id="SSF46689">
    <property type="entry name" value="Homeodomain-like"/>
    <property type="match status" value="2"/>
</dbReference>
<dbReference type="InterPro" id="IPR017930">
    <property type="entry name" value="Myb_dom"/>
</dbReference>
<dbReference type="Proteomes" id="UP001470230">
    <property type="component" value="Unassembled WGS sequence"/>
</dbReference>
<name>A0ABR2KGG5_9EUKA</name>
<keyword evidence="2" id="KW-0238">DNA-binding</keyword>
<reference evidence="8 9" key="1">
    <citation type="submission" date="2024-04" db="EMBL/GenBank/DDBJ databases">
        <title>Tritrichomonas musculus Genome.</title>
        <authorList>
            <person name="Alves-Ferreira E."/>
            <person name="Grigg M."/>
            <person name="Lorenzi H."/>
            <person name="Galac M."/>
        </authorList>
    </citation>
    <scope>NUCLEOTIDE SEQUENCE [LARGE SCALE GENOMIC DNA]</scope>
    <source>
        <strain evidence="8 9">EAF2021</strain>
    </source>
</reference>
<dbReference type="Gene3D" id="1.10.10.60">
    <property type="entry name" value="Homeodomain-like"/>
    <property type="match status" value="2"/>
</dbReference>
<dbReference type="PANTHER" id="PTHR46621:SF1">
    <property type="entry name" value="SNRNA-ACTIVATING PROTEIN COMPLEX SUBUNIT 4"/>
    <property type="match status" value="1"/>
</dbReference>
<evidence type="ECO:0000256" key="3">
    <source>
        <dbReference type="ARBA" id="ARBA00023163"/>
    </source>
</evidence>
<protein>
    <recommendedName>
        <fullName evidence="10">Myb-like DNA-binding domain containing protein</fullName>
    </recommendedName>
</protein>
<sequence length="404" mass="46393">MTTEEFDPLLSVAEQYIIKDASQLQTETLDHLKLVMRMFINGKITYENASKEFTKNIYTTKPLDKINDILNVSSTPISINDPVLSDENVLCEEMVKNSNNSCVIGNQIIIFQSRKRAQAWSEYEDQRLLHAINKYGLKSWSLVSSFVGNGRSQGQCSQRWYRGLNPKISKLLWTTDEEEKLLKLVEKYGDKSWTTISFELGNRSDAQCRYRYNLLKESIKDKQKLCNSNQNQKCPKTLNNNNYQALNNFNMNNITNLNNPNTFNHMSISHINNQKPKCFANFNNFQNSFVLNNSSNLIYKLSNTINNQSSSEKLFCSNCNQASYDNKKSIPVTVISHPDCIGNEIFTQTVHLQLNKNSNEKKEKNSIACLNYKKNSIEKESTDQISNHSKRQLIPSISTILSQI</sequence>
<gene>
    <name evidence="8" type="ORF">M9Y10_034282</name>
</gene>
<feature type="domain" description="Myb-like" evidence="5">
    <location>
        <begin position="112"/>
        <end position="164"/>
    </location>
</feature>
<dbReference type="InterPro" id="IPR009057">
    <property type="entry name" value="Homeodomain-like_sf"/>
</dbReference>
<dbReference type="InterPro" id="IPR017884">
    <property type="entry name" value="SANT_dom"/>
</dbReference>
<dbReference type="PROSITE" id="PS51293">
    <property type="entry name" value="SANT"/>
    <property type="match status" value="2"/>
</dbReference>
<dbReference type="InterPro" id="IPR001005">
    <property type="entry name" value="SANT/Myb"/>
</dbReference>
<proteinExistence type="predicted"/>
<comment type="caution">
    <text evidence="8">The sequence shown here is derived from an EMBL/GenBank/DDBJ whole genome shotgun (WGS) entry which is preliminary data.</text>
</comment>
<evidence type="ECO:0000259" key="6">
    <source>
        <dbReference type="PROSITE" id="PS51293"/>
    </source>
</evidence>
<evidence type="ECO:0000259" key="5">
    <source>
        <dbReference type="PROSITE" id="PS50090"/>
    </source>
</evidence>
<evidence type="ECO:0008006" key="10">
    <source>
        <dbReference type="Google" id="ProtNLM"/>
    </source>
</evidence>
<keyword evidence="1" id="KW-0805">Transcription regulation</keyword>
<evidence type="ECO:0000313" key="8">
    <source>
        <dbReference type="EMBL" id="KAK8889532.1"/>
    </source>
</evidence>
<evidence type="ECO:0000259" key="7">
    <source>
        <dbReference type="PROSITE" id="PS51294"/>
    </source>
</evidence>
<evidence type="ECO:0000256" key="1">
    <source>
        <dbReference type="ARBA" id="ARBA00023015"/>
    </source>
</evidence>
<organism evidence="8 9">
    <name type="scientific">Tritrichomonas musculus</name>
    <dbReference type="NCBI Taxonomy" id="1915356"/>
    <lineage>
        <taxon>Eukaryota</taxon>
        <taxon>Metamonada</taxon>
        <taxon>Parabasalia</taxon>
        <taxon>Tritrichomonadida</taxon>
        <taxon>Tritrichomonadidae</taxon>
        <taxon>Tritrichomonas</taxon>
    </lineage>
</organism>
<feature type="domain" description="SANT" evidence="6">
    <location>
        <begin position="173"/>
        <end position="220"/>
    </location>
</feature>
<dbReference type="Pfam" id="PF00249">
    <property type="entry name" value="Myb_DNA-binding"/>
    <property type="match status" value="2"/>
</dbReference>
<keyword evidence="3" id="KW-0804">Transcription</keyword>
<feature type="domain" description="HTH myb-type" evidence="7">
    <location>
        <begin position="165"/>
        <end position="219"/>
    </location>
</feature>
<accession>A0ABR2KGG5</accession>
<keyword evidence="9" id="KW-1185">Reference proteome</keyword>
<evidence type="ECO:0000256" key="4">
    <source>
        <dbReference type="ARBA" id="ARBA00023242"/>
    </source>
</evidence>
<feature type="domain" description="Myb-like" evidence="5">
    <location>
        <begin position="165"/>
        <end position="216"/>
    </location>
</feature>
<feature type="domain" description="HTH myb-type" evidence="7">
    <location>
        <begin position="112"/>
        <end position="162"/>
    </location>
</feature>
<keyword evidence="4" id="KW-0539">Nucleus</keyword>
<dbReference type="PROSITE" id="PS50090">
    <property type="entry name" value="MYB_LIKE"/>
    <property type="match status" value="2"/>
</dbReference>
<dbReference type="PROSITE" id="PS51294">
    <property type="entry name" value="HTH_MYB"/>
    <property type="match status" value="2"/>
</dbReference>
<dbReference type="PANTHER" id="PTHR46621">
    <property type="entry name" value="SNRNA-ACTIVATING PROTEIN COMPLEX SUBUNIT 4"/>
    <property type="match status" value="1"/>
</dbReference>
<evidence type="ECO:0000313" key="9">
    <source>
        <dbReference type="Proteomes" id="UP001470230"/>
    </source>
</evidence>
<dbReference type="SMART" id="SM00717">
    <property type="entry name" value="SANT"/>
    <property type="match status" value="2"/>
</dbReference>